<evidence type="ECO:0000256" key="1">
    <source>
        <dbReference type="ARBA" id="ARBA00022837"/>
    </source>
</evidence>
<name>A0A388KW62_CHABU</name>
<feature type="compositionally biased region" description="Low complexity" evidence="2">
    <location>
        <begin position="167"/>
        <end position="180"/>
    </location>
</feature>
<dbReference type="STRING" id="69332.A0A388KW62"/>
<feature type="region of interest" description="Disordered" evidence="2">
    <location>
        <begin position="810"/>
        <end position="831"/>
    </location>
</feature>
<sequence length="1024" mass="109260">MAASSATSQAANPPAPYSQAAQKAMNEGEKRWRRTCSKRIEDKDTGFLVKPMIEDSMVLNYKQRLTTVEELHQVGKTVEHVFTENRRARQKAGENNGESQTLQDAEDEGDNMECGSGERDPTTTSLRKRKGTASGTEEDTQVEQPGKRAQEGSTTHETHGSQTPKLSQQQSRGEGSSPEGESMETSQEETPTASQSSARGVGQRPMRGRENRTGEEIKQAEEDQGEDQGDEGGCTAGRYILSCDAAVRGAKYVARFASPAGAGACVAAGDTTRLHEETGALSAAAVAPWSGAARANISVADLDPADGVATIVAGSQAGVVVAEALVLGALCSAPAAFVSGGISPSAGALNSAPALFAGGGRGPFAVAGPLPDLGRADAGSIAVGVVVDECPAADCDERAAVLGADDGVTASEIHEVPCHQLEVVVGAVRSPHRVPLLACGFCGSGGGPIRSRVCVSAGGSVWSSVWGVSEEGPVWSPVWSAAADTFTSDTGWFIAGMMPTLVDPSFVHDRKSAFTSQVQSIGMGGNIHLELAIILKDFERRWTIPLSLSSPQKRSQLGFPRSKGTPLTNSRHSTPRHLLSWRSMAATTQRSDTLRGRADGDDSDAATVDMKSPLKDLKMEKGEGERLAQVERRMLERALAHRGSPTAAEELRHVLGSQARLQSPRAQDEESDEKPVGGKGSGWTAARLRQERKERGSRTQDVSNAARAGAVGAGSKIQRGPNPPGRGTGDDYPRGAALERSGRPIAARGTWGMRFAAARSESAESDTLTRTSNREIDPGMVSSDQEMAGGALLTGRRRGGFTLHRMVDTDVEDHEKTDSGNQASTSEEGKGNLFGRLDHFMSAKKLEAQSLFLQYDKDKDGLLDSSEIREMILHIAGRINRTEMQYFKVMIGDDAGDTASFEDLLKKVSECAKAEEASLKRALGLRTRLSELGEAFKAAVTGSRERAQDLFNTFDHNRKGFLDPENIDALAKELMPAISLESRRLLQTGLLLTAGSSSLKQKVTGLRFPELLRKLRFVEERARS</sequence>
<dbReference type="Proteomes" id="UP000265515">
    <property type="component" value="Unassembled WGS sequence"/>
</dbReference>
<gene>
    <name evidence="4" type="ORF">CBR_g18692</name>
</gene>
<dbReference type="PROSITE" id="PS50222">
    <property type="entry name" value="EF_HAND_2"/>
    <property type="match status" value="2"/>
</dbReference>
<dbReference type="Gramene" id="GBG74281">
    <property type="protein sequence ID" value="GBG74281"/>
    <property type="gene ID" value="CBR_g18692"/>
</dbReference>
<accession>A0A388KW62</accession>
<feature type="compositionally biased region" description="Basic and acidic residues" evidence="2">
    <location>
        <begin position="688"/>
        <end position="698"/>
    </location>
</feature>
<dbReference type="EMBL" id="BFEA01000200">
    <property type="protein sequence ID" value="GBG74281.1"/>
    <property type="molecule type" value="Genomic_DNA"/>
</dbReference>
<feature type="region of interest" description="Disordered" evidence="2">
    <location>
        <begin position="552"/>
        <end position="614"/>
    </location>
</feature>
<feature type="region of interest" description="Disordered" evidence="2">
    <location>
        <begin position="87"/>
        <end position="231"/>
    </location>
</feature>
<keyword evidence="1" id="KW-0106">Calcium</keyword>
<dbReference type="PROSITE" id="PS00018">
    <property type="entry name" value="EF_HAND_1"/>
    <property type="match status" value="1"/>
</dbReference>
<feature type="region of interest" description="Disordered" evidence="2">
    <location>
        <begin position="758"/>
        <end position="785"/>
    </location>
</feature>
<comment type="caution">
    <text evidence="4">The sequence shown here is derived from an EMBL/GenBank/DDBJ whole genome shotgun (WGS) entry which is preliminary data.</text>
</comment>
<dbReference type="SMART" id="SM00054">
    <property type="entry name" value="EFh"/>
    <property type="match status" value="2"/>
</dbReference>
<evidence type="ECO:0000313" key="4">
    <source>
        <dbReference type="EMBL" id="GBG74281.1"/>
    </source>
</evidence>
<dbReference type="SUPFAM" id="SSF47473">
    <property type="entry name" value="EF-hand"/>
    <property type="match status" value="1"/>
</dbReference>
<feature type="compositionally biased region" description="Basic and acidic residues" evidence="2">
    <location>
        <begin position="207"/>
        <end position="221"/>
    </location>
</feature>
<feature type="domain" description="EF-hand" evidence="3">
    <location>
        <begin position="843"/>
        <end position="878"/>
    </location>
</feature>
<dbReference type="InterPro" id="IPR018247">
    <property type="entry name" value="EF_Hand_1_Ca_BS"/>
</dbReference>
<dbReference type="AlphaFoldDB" id="A0A388KW62"/>
<dbReference type="Pfam" id="PF13202">
    <property type="entry name" value="EF-hand_5"/>
    <property type="match status" value="1"/>
</dbReference>
<feature type="compositionally biased region" description="Polar residues" evidence="2">
    <location>
        <begin position="183"/>
        <end position="198"/>
    </location>
</feature>
<evidence type="ECO:0000256" key="2">
    <source>
        <dbReference type="SAM" id="MobiDB-lite"/>
    </source>
</evidence>
<feature type="compositionally biased region" description="Basic and acidic residues" evidence="2">
    <location>
        <begin position="145"/>
        <end position="159"/>
    </location>
</feature>
<feature type="domain" description="EF-hand" evidence="3">
    <location>
        <begin position="942"/>
        <end position="977"/>
    </location>
</feature>
<proteinExistence type="predicted"/>
<dbReference type="Gene3D" id="1.10.238.10">
    <property type="entry name" value="EF-hand"/>
    <property type="match status" value="1"/>
</dbReference>
<reference evidence="4 5" key="1">
    <citation type="journal article" date="2018" name="Cell">
        <title>The Chara Genome: Secondary Complexity and Implications for Plant Terrestrialization.</title>
        <authorList>
            <person name="Nishiyama T."/>
            <person name="Sakayama H."/>
            <person name="Vries J.D."/>
            <person name="Buschmann H."/>
            <person name="Saint-Marcoux D."/>
            <person name="Ullrich K.K."/>
            <person name="Haas F.B."/>
            <person name="Vanderstraeten L."/>
            <person name="Becker D."/>
            <person name="Lang D."/>
            <person name="Vosolsobe S."/>
            <person name="Rombauts S."/>
            <person name="Wilhelmsson P.K.I."/>
            <person name="Janitza P."/>
            <person name="Kern R."/>
            <person name="Heyl A."/>
            <person name="Rumpler F."/>
            <person name="Villalobos L.I.A.C."/>
            <person name="Clay J.M."/>
            <person name="Skokan R."/>
            <person name="Toyoda A."/>
            <person name="Suzuki Y."/>
            <person name="Kagoshima H."/>
            <person name="Schijlen E."/>
            <person name="Tajeshwar N."/>
            <person name="Catarino B."/>
            <person name="Hetherington A.J."/>
            <person name="Saltykova A."/>
            <person name="Bonnot C."/>
            <person name="Breuninger H."/>
            <person name="Symeonidi A."/>
            <person name="Radhakrishnan G.V."/>
            <person name="Van Nieuwerburgh F."/>
            <person name="Deforce D."/>
            <person name="Chang C."/>
            <person name="Karol K.G."/>
            <person name="Hedrich R."/>
            <person name="Ulvskov P."/>
            <person name="Glockner G."/>
            <person name="Delwiche C.F."/>
            <person name="Petrasek J."/>
            <person name="Van de Peer Y."/>
            <person name="Friml J."/>
            <person name="Beilby M."/>
            <person name="Dolan L."/>
            <person name="Kohara Y."/>
            <person name="Sugano S."/>
            <person name="Fujiyama A."/>
            <person name="Delaux P.-M."/>
            <person name="Quint M."/>
            <person name="TheiBen G."/>
            <person name="Hagemann M."/>
            <person name="Harholt J."/>
            <person name="Dunand C."/>
            <person name="Zachgo S."/>
            <person name="Langdale J."/>
            <person name="Maumus F."/>
            <person name="Straeten D.V.D."/>
            <person name="Gould S.B."/>
            <person name="Rensing S.A."/>
        </authorList>
    </citation>
    <scope>NUCLEOTIDE SEQUENCE [LARGE SCALE GENOMIC DNA]</scope>
    <source>
        <strain evidence="4 5">S276</strain>
    </source>
</reference>
<protein>
    <recommendedName>
        <fullName evidence="3">EF-hand domain-containing protein</fullName>
    </recommendedName>
</protein>
<feature type="region of interest" description="Disordered" evidence="2">
    <location>
        <begin position="1"/>
        <end position="45"/>
    </location>
</feature>
<dbReference type="InterPro" id="IPR002048">
    <property type="entry name" value="EF_hand_dom"/>
</dbReference>
<organism evidence="4 5">
    <name type="scientific">Chara braunii</name>
    <name type="common">Braun's stonewort</name>
    <dbReference type="NCBI Taxonomy" id="69332"/>
    <lineage>
        <taxon>Eukaryota</taxon>
        <taxon>Viridiplantae</taxon>
        <taxon>Streptophyta</taxon>
        <taxon>Charophyceae</taxon>
        <taxon>Charales</taxon>
        <taxon>Characeae</taxon>
        <taxon>Chara</taxon>
    </lineage>
</organism>
<feature type="region of interest" description="Disordered" evidence="2">
    <location>
        <begin position="658"/>
        <end position="745"/>
    </location>
</feature>
<evidence type="ECO:0000313" key="5">
    <source>
        <dbReference type="Proteomes" id="UP000265515"/>
    </source>
</evidence>
<keyword evidence="5" id="KW-1185">Reference proteome</keyword>
<dbReference type="GO" id="GO:0005509">
    <property type="term" value="F:calcium ion binding"/>
    <property type="evidence" value="ECO:0007669"/>
    <property type="project" value="InterPro"/>
</dbReference>
<feature type="compositionally biased region" description="Polar residues" evidence="2">
    <location>
        <begin position="1"/>
        <end position="11"/>
    </location>
</feature>
<dbReference type="InterPro" id="IPR011992">
    <property type="entry name" value="EF-hand-dom_pair"/>
</dbReference>
<evidence type="ECO:0000259" key="3">
    <source>
        <dbReference type="PROSITE" id="PS50222"/>
    </source>
</evidence>